<dbReference type="SMART" id="SM00284">
    <property type="entry name" value="OLF"/>
    <property type="match status" value="1"/>
</dbReference>
<sequence>MAPFLLFLTFLCPAVAWLPMEDWDSGNVTASVGESGQCLCHVFLPDTTFPADRVEHMQQVTKDLMLEVGIQINKLDSYKGKLVIFLAELKNLTMRIEIVESSPDKYIRLDFELLRIELREFELLVTQLKDSLNSSSPMFDSLYTEIRNMSLIVNQLESYDKSNLEVIRIEFGKLQKKLEECQKNQEEGINPDIGSCNHKGIASVGKPVVSQLNANLNAGYRFGGWGKDSKPNRGFESMYWYGAYSSASVKTFYLYSNYQNLVLRNSFKQHALPNGWQGTGNNYIVHGNTLYYQKNSPFSMAKLNLTTSKYDYRVIEKASATFSYSFSANQNMDFSADENGLWVTYATHESKGKMVIAKVNEVEFGIEAVWSTGVYKSLVGNAFMVCGVLYATRPVDVSTEEIFYSYDTKTEQENYLSIPFEKFQDEYINLHYNPIDQKIYMYNKGYYVSYSVKFNKD</sequence>
<dbReference type="Pfam" id="PF02191">
    <property type="entry name" value="OLF"/>
    <property type="match status" value="1"/>
</dbReference>
<dbReference type="STRING" id="62062.ENSHHUP00000013086"/>
<evidence type="ECO:0000256" key="2">
    <source>
        <dbReference type="ARBA" id="ARBA00022525"/>
    </source>
</evidence>
<protein>
    <submittedName>
        <fullName evidence="6">Si:ch211-173a9.6</fullName>
    </submittedName>
</protein>
<dbReference type="AlphaFoldDB" id="A0A4W5KM85"/>
<evidence type="ECO:0000259" key="5">
    <source>
        <dbReference type="PROSITE" id="PS51132"/>
    </source>
</evidence>
<keyword evidence="7" id="KW-1185">Reference proteome</keyword>
<evidence type="ECO:0000313" key="6">
    <source>
        <dbReference type="Ensembl" id="ENSHHUP00000013086.1"/>
    </source>
</evidence>
<evidence type="ECO:0000313" key="7">
    <source>
        <dbReference type="Proteomes" id="UP000314982"/>
    </source>
</evidence>
<proteinExistence type="predicted"/>
<reference evidence="6" key="3">
    <citation type="submission" date="2025-09" db="UniProtKB">
        <authorList>
            <consortium name="Ensembl"/>
        </authorList>
    </citation>
    <scope>IDENTIFICATION</scope>
</reference>
<dbReference type="GO" id="GO:0005615">
    <property type="term" value="C:extracellular space"/>
    <property type="evidence" value="ECO:0007669"/>
    <property type="project" value="TreeGrafter"/>
</dbReference>
<feature type="chain" id="PRO_5021359942" evidence="4">
    <location>
        <begin position="17"/>
        <end position="457"/>
    </location>
</feature>
<organism evidence="6 7">
    <name type="scientific">Hucho hucho</name>
    <name type="common">huchen</name>
    <dbReference type="NCBI Taxonomy" id="62062"/>
    <lineage>
        <taxon>Eukaryota</taxon>
        <taxon>Metazoa</taxon>
        <taxon>Chordata</taxon>
        <taxon>Craniata</taxon>
        <taxon>Vertebrata</taxon>
        <taxon>Euteleostomi</taxon>
        <taxon>Actinopterygii</taxon>
        <taxon>Neopterygii</taxon>
        <taxon>Teleostei</taxon>
        <taxon>Protacanthopterygii</taxon>
        <taxon>Salmoniformes</taxon>
        <taxon>Salmonidae</taxon>
        <taxon>Salmoninae</taxon>
        <taxon>Hucho</taxon>
    </lineage>
</organism>
<evidence type="ECO:0000256" key="3">
    <source>
        <dbReference type="PROSITE-ProRule" id="PRU00446"/>
    </source>
</evidence>
<dbReference type="PROSITE" id="PS51132">
    <property type="entry name" value="OLF"/>
    <property type="match status" value="1"/>
</dbReference>
<dbReference type="PANTHER" id="PTHR23192:SF7">
    <property type="entry name" value="OLFACTOMEDIN-4"/>
    <property type="match status" value="1"/>
</dbReference>
<reference evidence="6" key="2">
    <citation type="submission" date="2025-08" db="UniProtKB">
        <authorList>
            <consortium name="Ensembl"/>
        </authorList>
    </citation>
    <scope>IDENTIFICATION</scope>
</reference>
<reference evidence="7" key="1">
    <citation type="submission" date="2018-06" db="EMBL/GenBank/DDBJ databases">
        <title>Genome assembly of Danube salmon.</title>
        <authorList>
            <person name="Macqueen D.J."/>
            <person name="Gundappa M.K."/>
        </authorList>
    </citation>
    <scope>NUCLEOTIDE SEQUENCE [LARGE SCALE GENOMIC DNA]</scope>
</reference>
<dbReference type="InterPro" id="IPR050605">
    <property type="entry name" value="Olfactomedin-like_domain"/>
</dbReference>
<accession>A0A4W5KM85</accession>
<evidence type="ECO:0000256" key="4">
    <source>
        <dbReference type="SAM" id="SignalP"/>
    </source>
</evidence>
<comment type="caution">
    <text evidence="3">Lacks conserved residue(s) required for the propagation of feature annotation.</text>
</comment>
<comment type="subcellular location">
    <subcellularLocation>
        <location evidence="1">Secreted</location>
    </subcellularLocation>
</comment>
<dbReference type="PANTHER" id="PTHR23192">
    <property type="entry name" value="OLFACTOMEDIN-RELATED"/>
    <property type="match status" value="1"/>
</dbReference>
<feature type="domain" description="Olfactomedin-like" evidence="5">
    <location>
        <begin position="195"/>
        <end position="456"/>
    </location>
</feature>
<name>A0A4W5KM85_9TELE</name>
<keyword evidence="2" id="KW-0964">Secreted</keyword>
<dbReference type="Ensembl" id="ENSHHUT00000013509.1">
    <property type="protein sequence ID" value="ENSHHUP00000013086.1"/>
    <property type="gene ID" value="ENSHHUG00000008036.1"/>
</dbReference>
<dbReference type="Proteomes" id="UP000314982">
    <property type="component" value="Unassembled WGS sequence"/>
</dbReference>
<dbReference type="InterPro" id="IPR003112">
    <property type="entry name" value="Olfac-like_dom"/>
</dbReference>
<feature type="signal peptide" evidence="4">
    <location>
        <begin position="1"/>
        <end position="16"/>
    </location>
</feature>
<dbReference type="GO" id="GO:0007165">
    <property type="term" value="P:signal transduction"/>
    <property type="evidence" value="ECO:0007669"/>
    <property type="project" value="TreeGrafter"/>
</dbReference>
<keyword evidence="4" id="KW-0732">Signal</keyword>
<dbReference type="GeneTree" id="ENSGT00940000155454"/>
<evidence type="ECO:0000256" key="1">
    <source>
        <dbReference type="ARBA" id="ARBA00004613"/>
    </source>
</evidence>